<name>A0A3S9A7A5_9BACL</name>
<dbReference type="RefSeq" id="WP_126017193.1">
    <property type="nucleotide sequence ID" value="NZ_CP034437.1"/>
</dbReference>
<sequence>MITLKNIVKAYDVKRGSGGSDGSSGNAVDGLDLEIKKGEFVALLGPSGCGKTTTLMMLAGLLKPTSGEIYFGERLVNHVEPKDRNIGMVFQSYALYPHLTVRDNIAFPLRERKMPKPAAFERAKEISRIVQIDHLLDRKPAQLSGGQQQRVAMARALAKNPEILLLDEPMSNLDARLKLDVRDEIRKLQRELGVTTIIVTHDQEEALAISDRVAILNGGKIQQYAPPHELFSQPVNLFVASFLGNPPMNLIPGSIKQDSNGIQSIVTKGFSYTIPATRQLSAEHIGKAVQFGIRPHDISLTGVSDPEAIPMRVDLIEHLGSGKLVKLIDPAHQLNSMIRLLTDNENAVSSGDTVYMRIRGDKFHLFDETNNGSNLMQYR</sequence>
<dbReference type="InterPro" id="IPR012340">
    <property type="entry name" value="NA-bd_OB-fold"/>
</dbReference>
<dbReference type="Gene3D" id="3.40.50.300">
    <property type="entry name" value="P-loop containing nucleotide triphosphate hydrolases"/>
    <property type="match status" value="1"/>
</dbReference>
<dbReference type="Proteomes" id="UP000272528">
    <property type="component" value="Chromosome"/>
</dbReference>
<keyword evidence="6" id="KW-1185">Reference proteome</keyword>
<dbReference type="InterPro" id="IPR047641">
    <property type="entry name" value="ABC_transpr_MalK/UgpC-like"/>
</dbReference>
<dbReference type="SUPFAM" id="SSF50331">
    <property type="entry name" value="MOP-like"/>
    <property type="match status" value="1"/>
</dbReference>
<evidence type="ECO:0000313" key="6">
    <source>
        <dbReference type="Proteomes" id="UP000272528"/>
    </source>
</evidence>
<dbReference type="Gene3D" id="2.40.50.140">
    <property type="entry name" value="Nucleic acid-binding proteins"/>
    <property type="match status" value="1"/>
</dbReference>
<dbReference type="GO" id="GO:0140359">
    <property type="term" value="F:ABC-type transporter activity"/>
    <property type="evidence" value="ECO:0007669"/>
    <property type="project" value="InterPro"/>
</dbReference>
<dbReference type="PROSITE" id="PS50893">
    <property type="entry name" value="ABC_TRANSPORTER_2"/>
    <property type="match status" value="1"/>
</dbReference>
<dbReference type="Pfam" id="PF17912">
    <property type="entry name" value="OB_MalK"/>
    <property type="match status" value="1"/>
</dbReference>
<keyword evidence="1" id="KW-0813">Transport</keyword>
<accession>A0A3S9A7A5</accession>
<dbReference type="FunFam" id="3.40.50.300:FF:000042">
    <property type="entry name" value="Maltose/maltodextrin ABC transporter, ATP-binding protein"/>
    <property type="match status" value="1"/>
</dbReference>
<dbReference type="InterPro" id="IPR040582">
    <property type="entry name" value="OB_MalK-like"/>
</dbReference>
<dbReference type="PANTHER" id="PTHR43875:SF1">
    <property type="entry name" value="OSMOPROTECTIVE COMPOUNDS UPTAKE ATP-BINDING PROTEIN GGTA"/>
    <property type="match status" value="1"/>
</dbReference>
<dbReference type="InterPro" id="IPR008995">
    <property type="entry name" value="Mo/tungstate-bd_C_term_dom"/>
</dbReference>
<feature type="domain" description="ABC transporter" evidence="4">
    <location>
        <begin position="2"/>
        <end position="243"/>
    </location>
</feature>
<dbReference type="CDD" id="cd03301">
    <property type="entry name" value="ABC_MalK_N"/>
    <property type="match status" value="1"/>
</dbReference>
<dbReference type="KEGG" id="palb:EJC50_18760"/>
<dbReference type="EMBL" id="CP034437">
    <property type="protein sequence ID" value="AZN41486.1"/>
    <property type="molecule type" value="Genomic_DNA"/>
</dbReference>
<evidence type="ECO:0000256" key="2">
    <source>
        <dbReference type="ARBA" id="ARBA00022741"/>
    </source>
</evidence>
<evidence type="ECO:0000259" key="4">
    <source>
        <dbReference type="PROSITE" id="PS50893"/>
    </source>
</evidence>
<dbReference type="OrthoDB" id="9790614at2"/>
<protein>
    <submittedName>
        <fullName evidence="5">ABC transporter ATP-binding protein</fullName>
    </submittedName>
</protein>
<dbReference type="InterPro" id="IPR003593">
    <property type="entry name" value="AAA+_ATPase"/>
</dbReference>
<dbReference type="GO" id="GO:0005524">
    <property type="term" value="F:ATP binding"/>
    <property type="evidence" value="ECO:0007669"/>
    <property type="project" value="UniProtKB-KW"/>
</dbReference>
<gene>
    <name evidence="5" type="ORF">EJC50_18760</name>
</gene>
<dbReference type="GO" id="GO:0008643">
    <property type="term" value="P:carbohydrate transport"/>
    <property type="evidence" value="ECO:0007669"/>
    <property type="project" value="InterPro"/>
</dbReference>
<evidence type="ECO:0000256" key="1">
    <source>
        <dbReference type="ARBA" id="ARBA00022448"/>
    </source>
</evidence>
<dbReference type="SMART" id="SM00382">
    <property type="entry name" value="AAA"/>
    <property type="match status" value="1"/>
</dbReference>
<evidence type="ECO:0000313" key="5">
    <source>
        <dbReference type="EMBL" id="AZN41486.1"/>
    </source>
</evidence>
<dbReference type="GO" id="GO:0016887">
    <property type="term" value="F:ATP hydrolysis activity"/>
    <property type="evidence" value="ECO:0007669"/>
    <property type="project" value="InterPro"/>
</dbReference>
<organism evidence="5 6">
    <name type="scientific">Paenibacillus albus</name>
    <dbReference type="NCBI Taxonomy" id="2495582"/>
    <lineage>
        <taxon>Bacteria</taxon>
        <taxon>Bacillati</taxon>
        <taxon>Bacillota</taxon>
        <taxon>Bacilli</taxon>
        <taxon>Bacillales</taxon>
        <taxon>Paenibacillaceae</taxon>
        <taxon>Paenibacillus</taxon>
    </lineage>
</organism>
<dbReference type="AlphaFoldDB" id="A0A3S9A7A5"/>
<dbReference type="InterPro" id="IPR003439">
    <property type="entry name" value="ABC_transporter-like_ATP-bd"/>
</dbReference>
<reference evidence="6" key="1">
    <citation type="submission" date="2018-12" db="EMBL/GenBank/DDBJ databases">
        <title>Genome sequence of Peanibacillus sp.</title>
        <authorList>
            <person name="Subramani G."/>
            <person name="Srinivasan S."/>
            <person name="Kim M.K."/>
        </authorList>
    </citation>
    <scope>NUCLEOTIDE SEQUENCE [LARGE SCALE GENOMIC DNA]</scope>
    <source>
        <strain evidence="6">18JY67-1</strain>
    </source>
</reference>
<proteinExistence type="predicted"/>
<dbReference type="SUPFAM" id="SSF52540">
    <property type="entry name" value="P-loop containing nucleoside triphosphate hydrolases"/>
    <property type="match status" value="1"/>
</dbReference>
<dbReference type="PROSITE" id="PS00211">
    <property type="entry name" value="ABC_TRANSPORTER_1"/>
    <property type="match status" value="1"/>
</dbReference>
<dbReference type="InterPro" id="IPR027417">
    <property type="entry name" value="P-loop_NTPase"/>
</dbReference>
<keyword evidence="2" id="KW-0547">Nucleotide-binding</keyword>
<evidence type="ECO:0000256" key="3">
    <source>
        <dbReference type="ARBA" id="ARBA00022840"/>
    </source>
</evidence>
<dbReference type="Pfam" id="PF00005">
    <property type="entry name" value="ABC_tran"/>
    <property type="match status" value="1"/>
</dbReference>
<keyword evidence="3 5" id="KW-0067">ATP-binding</keyword>
<dbReference type="PANTHER" id="PTHR43875">
    <property type="entry name" value="MALTODEXTRIN IMPORT ATP-BINDING PROTEIN MSMX"/>
    <property type="match status" value="1"/>
</dbReference>
<dbReference type="InterPro" id="IPR017871">
    <property type="entry name" value="ABC_transporter-like_CS"/>
</dbReference>
<dbReference type="Gene3D" id="2.40.50.100">
    <property type="match status" value="1"/>
</dbReference>
<dbReference type="GO" id="GO:0055052">
    <property type="term" value="C:ATP-binding cassette (ABC) transporter complex, substrate-binding subunit-containing"/>
    <property type="evidence" value="ECO:0007669"/>
    <property type="project" value="TreeGrafter"/>
</dbReference>
<dbReference type="InterPro" id="IPR015855">
    <property type="entry name" value="ABC_transpr_MalK-like"/>
</dbReference>